<dbReference type="OrthoDB" id="9802811at2"/>
<dbReference type="InterPro" id="IPR006283">
    <property type="entry name" value="ThiL-like"/>
</dbReference>
<dbReference type="GO" id="GO:0009229">
    <property type="term" value="P:thiamine diphosphate biosynthetic process"/>
    <property type="evidence" value="ECO:0007669"/>
    <property type="project" value="UniProtKB-UniRule"/>
</dbReference>
<keyword evidence="2" id="KW-0479">Metal-binding</keyword>
<evidence type="ECO:0000313" key="6">
    <source>
        <dbReference type="Proteomes" id="UP000009102"/>
    </source>
</evidence>
<comment type="function">
    <text evidence="2">Catalyzes the ATP-dependent phosphorylation of thiamine-monophosphate (TMP) to form thiamine-pyrophosphate (TPP), the active form of vitamin B1.</text>
</comment>
<comment type="caution">
    <text evidence="2">Lacks conserved residue(s) required for the propagation of feature annotation.</text>
</comment>
<keyword evidence="2" id="KW-0067">ATP-binding</keyword>
<dbReference type="SUPFAM" id="SSF55326">
    <property type="entry name" value="PurM N-terminal domain-like"/>
    <property type="match status" value="1"/>
</dbReference>
<dbReference type="InterPro" id="IPR036921">
    <property type="entry name" value="PurM-like_N_sf"/>
</dbReference>
<organism evidence="5 6">
    <name type="scientific">Halothiobacillus neapolitanus (strain ATCC 23641 / DSM 15147 / CIP 104769 / NCIMB 8539 / c2)</name>
    <name type="common">Thiobacillus neapolitanus</name>
    <dbReference type="NCBI Taxonomy" id="555778"/>
    <lineage>
        <taxon>Bacteria</taxon>
        <taxon>Pseudomonadati</taxon>
        <taxon>Pseudomonadota</taxon>
        <taxon>Gammaproteobacteria</taxon>
        <taxon>Chromatiales</taxon>
        <taxon>Halothiobacillaceae</taxon>
        <taxon>Halothiobacillus</taxon>
    </lineage>
</organism>
<comment type="miscellaneous">
    <text evidence="2">Reaction mechanism of ThiL seems to utilize a direct, inline transfer of the gamma-phosphate of ATP to TMP rather than a phosphorylated enzyme intermediate.</text>
</comment>
<keyword evidence="2" id="KW-0547">Nucleotide-binding</keyword>
<feature type="binding site" evidence="2">
    <location>
        <position position="43"/>
    </location>
    <ligand>
        <name>Mg(2+)</name>
        <dbReference type="ChEBI" id="CHEBI:18420"/>
        <label>1</label>
    </ligand>
</feature>
<dbReference type="eggNOG" id="COG0611">
    <property type="taxonomic scope" value="Bacteria"/>
</dbReference>
<dbReference type="KEGG" id="hna:Hneap_0605"/>
<feature type="binding site" evidence="2">
    <location>
        <position position="44"/>
    </location>
    <ligand>
        <name>Mg(2+)</name>
        <dbReference type="ChEBI" id="CHEBI:18420"/>
        <label>2</label>
    </ligand>
</feature>
<evidence type="ECO:0000256" key="1">
    <source>
        <dbReference type="ARBA" id="ARBA00022977"/>
    </source>
</evidence>
<dbReference type="InterPro" id="IPR016188">
    <property type="entry name" value="PurM-like_N"/>
</dbReference>
<dbReference type="CDD" id="cd02194">
    <property type="entry name" value="ThiL"/>
    <property type="match status" value="1"/>
</dbReference>
<dbReference type="PANTHER" id="PTHR30270">
    <property type="entry name" value="THIAMINE-MONOPHOSPHATE KINASE"/>
    <property type="match status" value="1"/>
</dbReference>
<dbReference type="GO" id="GO:0009030">
    <property type="term" value="F:thiamine-phosphate kinase activity"/>
    <property type="evidence" value="ECO:0007669"/>
    <property type="project" value="UniProtKB-UniRule"/>
</dbReference>
<dbReference type="GO" id="GO:0005524">
    <property type="term" value="F:ATP binding"/>
    <property type="evidence" value="ECO:0007669"/>
    <property type="project" value="UniProtKB-UniRule"/>
</dbReference>
<feature type="binding site" evidence="2">
    <location>
        <position position="213"/>
    </location>
    <ligand>
        <name>Mg(2+)</name>
        <dbReference type="ChEBI" id="CHEBI:18420"/>
        <label>3</label>
    </ligand>
</feature>
<feature type="binding site" evidence="2">
    <location>
        <position position="72"/>
    </location>
    <ligand>
        <name>Mg(2+)</name>
        <dbReference type="ChEBI" id="CHEBI:18420"/>
        <label>4</label>
    </ligand>
</feature>
<dbReference type="HAMAP" id="MF_02128">
    <property type="entry name" value="TMP_kinase"/>
    <property type="match status" value="1"/>
</dbReference>
<feature type="binding site" evidence="2">
    <location>
        <position position="265"/>
    </location>
    <ligand>
        <name>substrate</name>
    </ligand>
</feature>
<feature type="binding site" evidence="2">
    <location>
        <position position="119"/>
    </location>
    <ligand>
        <name>Mg(2+)</name>
        <dbReference type="ChEBI" id="CHEBI:18420"/>
        <label>1</label>
    </ligand>
</feature>
<evidence type="ECO:0000259" key="4">
    <source>
        <dbReference type="Pfam" id="PF02769"/>
    </source>
</evidence>
<feature type="binding site" evidence="2">
    <location>
        <position position="72"/>
    </location>
    <ligand>
        <name>Mg(2+)</name>
        <dbReference type="ChEBI" id="CHEBI:18420"/>
        <label>3</label>
    </ligand>
</feature>
<dbReference type="NCBIfam" id="TIGR01379">
    <property type="entry name" value="thiL"/>
    <property type="match status" value="1"/>
</dbReference>
<dbReference type="EMBL" id="CP001801">
    <property type="protein sequence ID" value="ACX95458.1"/>
    <property type="molecule type" value="Genomic_DNA"/>
</dbReference>
<comment type="pathway">
    <text evidence="2">Cofactor biosynthesis; thiamine diphosphate biosynthesis; thiamine diphosphate from thiamine phosphate: step 1/1.</text>
</comment>
<dbReference type="GO" id="GO:0000287">
    <property type="term" value="F:magnesium ion binding"/>
    <property type="evidence" value="ECO:0007669"/>
    <property type="project" value="UniProtKB-UniRule"/>
</dbReference>
<dbReference type="InterPro" id="IPR036676">
    <property type="entry name" value="PurM-like_C_sf"/>
</dbReference>
<keyword evidence="2 5" id="KW-0808">Transferase</keyword>
<dbReference type="STRING" id="555778.Hneap_0605"/>
<feature type="binding site" evidence="2">
    <location>
        <position position="27"/>
    </location>
    <ligand>
        <name>Mg(2+)</name>
        <dbReference type="ChEBI" id="CHEBI:18420"/>
        <label>3</label>
    </ligand>
</feature>
<evidence type="ECO:0000313" key="5">
    <source>
        <dbReference type="EMBL" id="ACX95458.1"/>
    </source>
</evidence>
<dbReference type="HOGENOM" id="CLU_046964_3_0_6"/>
<dbReference type="Pfam" id="PF00586">
    <property type="entry name" value="AIRS"/>
    <property type="match status" value="1"/>
</dbReference>
<proteinExistence type="inferred from homology"/>
<feature type="binding site" evidence="2">
    <location>
        <position position="144"/>
    </location>
    <ligand>
        <name>ATP</name>
        <dbReference type="ChEBI" id="CHEBI:30616"/>
    </ligand>
</feature>
<feature type="binding site" evidence="2">
    <location>
        <position position="51"/>
    </location>
    <ligand>
        <name>substrate</name>
    </ligand>
</feature>
<dbReference type="Pfam" id="PF02769">
    <property type="entry name" value="AIRS_C"/>
    <property type="match status" value="1"/>
</dbReference>
<feature type="binding site" evidence="2">
    <location>
        <position position="215"/>
    </location>
    <ligand>
        <name>ATP</name>
        <dbReference type="ChEBI" id="CHEBI:30616"/>
    </ligand>
</feature>
<feature type="domain" description="PurM-like C-terminal" evidence="4">
    <location>
        <begin position="148"/>
        <end position="299"/>
    </location>
</feature>
<feature type="domain" description="PurM-like N-terminal" evidence="3">
    <location>
        <begin position="25"/>
        <end position="135"/>
    </location>
</feature>
<keyword evidence="2 5" id="KW-0418">Kinase</keyword>
<dbReference type="PANTHER" id="PTHR30270:SF0">
    <property type="entry name" value="THIAMINE-MONOPHOSPHATE KINASE"/>
    <property type="match status" value="1"/>
</dbReference>
<gene>
    <name evidence="2" type="primary">thiL</name>
    <name evidence="5" type="ordered locus">Hneap_0605</name>
</gene>
<feature type="binding site" evidence="2">
    <location>
        <position position="42"/>
    </location>
    <ligand>
        <name>Mg(2+)</name>
        <dbReference type="ChEBI" id="CHEBI:18420"/>
        <label>4</label>
    </ligand>
</feature>
<comment type="catalytic activity">
    <reaction evidence="2">
        <text>thiamine phosphate + ATP = thiamine diphosphate + ADP</text>
        <dbReference type="Rhea" id="RHEA:15913"/>
        <dbReference type="ChEBI" id="CHEBI:30616"/>
        <dbReference type="ChEBI" id="CHEBI:37575"/>
        <dbReference type="ChEBI" id="CHEBI:58937"/>
        <dbReference type="ChEBI" id="CHEBI:456216"/>
        <dbReference type="EC" id="2.7.4.16"/>
    </reaction>
</comment>
<dbReference type="PIRSF" id="PIRSF005303">
    <property type="entry name" value="Thiam_monoph_kin"/>
    <property type="match status" value="1"/>
</dbReference>
<feature type="binding site" evidence="2">
    <location>
        <begin position="118"/>
        <end position="119"/>
    </location>
    <ligand>
        <name>ATP</name>
        <dbReference type="ChEBI" id="CHEBI:30616"/>
    </ligand>
</feature>
<dbReference type="RefSeq" id="WP_012823494.1">
    <property type="nucleotide sequence ID" value="NC_013422.1"/>
</dbReference>
<evidence type="ECO:0000259" key="3">
    <source>
        <dbReference type="Pfam" id="PF00586"/>
    </source>
</evidence>
<feature type="binding site" evidence="2">
    <location>
        <position position="27"/>
    </location>
    <ligand>
        <name>Mg(2+)</name>
        <dbReference type="ChEBI" id="CHEBI:18420"/>
        <label>4</label>
    </ligand>
</feature>
<dbReference type="Proteomes" id="UP000009102">
    <property type="component" value="Chromosome"/>
</dbReference>
<comment type="similarity">
    <text evidence="2">Belongs to the thiamine-monophosphate kinase family.</text>
</comment>
<keyword evidence="1 2" id="KW-0784">Thiamine biosynthesis</keyword>
<dbReference type="Gene3D" id="3.90.650.10">
    <property type="entry name" value="PurM-like C-terminal domain"/>
    <property type="match status" value="1"/>
</dbReference>
<sequence length="323" mass="34541">MNEFELIARYFSRPCADASVVLGVGDDCAALRVPEGEHLLVSTDLLVEGRHFPESTAAFDVGYKAMAVNLSDLAAMGARPLGVTLGLALPSIEPDWLEAFAKGFYTLAEQHGICLVGGDTVKSPVLSLAVTIMGSAPPDRMLTRSGAQSGDLIAVTGTLGDAGLGLRSIQRPESMPPSLNPEDIDFLQMRLNRPTPRGEEGRRLAEVAHAAIDISDGLLQDLGHILRASHVGAVVEADRLPISPAARAWLAADPTQHNLPLTAGDDYELLFTIAPDQWAMLDVPATVIGRITQDKRLRVLDAQGHDMPVHVQGFDHFAPVNLD</sequence>
<protein>
    <recommendedName>
        <fullName evidence="2">Thiamine-monophosphate kinase</fullName>
        <shortName evidence="2">TMP kinase</shortName>
        <shortName evidence="2">Thiamine-phosphate kinase</shortName>
        <ecNumber evidence="2">2.7.4.16</ecNumber>
    </recommendedName>
</protein>
<dbReference type="EC" id="2.7.4.16" evidence="2"/>
<keyword evidence="2" id="KW-0460">Magnesium</keyword>
<dbReference type="GO" id="GO:0009228">
    <property type="term" value="P:thiamine biosynthetic process"/>
    <property type="evidence" value="ECO:0007669"/>
    <property type="project" value="UniProtKB-KW"/>
</dbReference>
<reference evidence="5 6" key="1">
    <citation type="submission" date="2009-10" db="EMBL/GenBank/DDBJ databases">
        <title>Complete sequence of Halothiobacillus neapolitanus c2.</title>
        <authorList>
            <consortium name="US DOE Joint Genome Institute"/>
            <person name="Lucas S."/>
            <person name="Copeland A."/>
            <person name="Lapidus A."/>
            <person name="Glavina del Rio T."/>
            <person name="Tice H."/>
            <person name="Bruce D."/>
            <person name="Goodwin L."/>
            <person name="Pitluck S."/>
            <person name="Davenport K."/>
            <person name="Brettin T."/>
            <person name="Detter J.C."/>
            <person name="Han C."/>
            <person name="Tapia R."/>
            <person name="Larimer F."/>
            <person name="Land M."/>
            <person name="Hauser L."/>
            <person name="Kyrpides N."/>
            <person name="Mikhailova N."/>
            <person name="Kerfeld C."/>
            <person name="Cannon G."/>
            <person name="Heinhort S."/>
        </authorList>
    </citation>
    <scope>NUCLEOTIDE SEQUENCE [LARGE SCALE GENOMIC DNA]</scope>
    <source>
        <strain evidence="6">ATCC 23641 / c2</strain>
    </source>
</reference>
<feature type="binding site" evidence="2">
    <location>
        <position position="216"/>
    </location>
    <ligand>
        <name>Mg(2+)</name>
        <dbReference type="ChEBI" id="CHEBI:18420"/>
        <label>5</label>
    </ligand>
</feature>
<dbReference type="Gene3D" id="3.30.1330.10">
    <property type="entry name" value="PurM-like, N-terminal domain"/>
    <property type="match status" value="1"/>
</dbReference>
<dbReference type="InterPro" id="IPR010918">
    <property type="entry name" value="PurM-like_C_dom"/>
</dbReference>
<name>D0KYD5_HALNC</name>
<evidence type="ECO:0000256" key="2">
    <source>
        <dbReference type="HAMAP-Rule" id="MF_02128"/>
    </source>
</evidence>
<feature type="binding site" evidence="2">
    <location>
        <position position="314"/>
    </location>
    <ligand>
        <name>substrate</name>
    </ligand>
</feature>
<dbReference type="UniPathway" id="UPA00060">
    <property type="reaction ID" value="UER00142"/>
</dbReference>
<feature type="binding site" evidence="2">
    <location>
        <position position="44"/>
    </location>
    <ligand>
        <name>Mg(2+)</name>
        <dbReference type="ChEBI" id="CHEBI:18420"/>
        <label>1</label>
    </ligand>
</feature>
<keyword evidence="6" id="KW-1185">Reference proteome</keyword>
<feature type="binding site" evidence="2">
    <location>
        <position position="72"/>
    </location>
    <ligand>
        <name>Mg(2+)</name>
        <dbReference type="ChEBI" id="CHEBI:18420"/>
        <label>2</label>
    </ligand>
</feature>
<accession>D0KYD5</accession>
<dbReference type="SUPFAM" id="SSF56042">
    <property type="entry name" value="PurM C-terminal domain-like"/>
    <property type="match status" value="1"/>
</dbReference>
<dbReference type="AlphaFoldDB" id="D0KYD5"/>